<comment type="caution">
    <text evidence="2">The sequence shown here is derived from an EMBL/GenBank/DDBJ whole genome shotgun (WGS) entry which is preliminary data.</text>
</comment>
<feature type="coiled-coil region" evidence="1">
    <location>
        <begin position="11"/>
        <end position="59"/>
    </location>
</feature>
<evidence type="ECO:0000313" key="2">
    <source>
        <dbReference type="EMBL" id="MDX7989619.1"/>
    </source>
</evidence>
<evidence type="ECO:0000256" key="1">
    <source>
        <dbReference type="SAM" id="Coils"/>
    </source>
</evidence>
<accession>A0ABU4SFS7</accession>
<dbReference type="Proteomes" id="UP001271890">
    <property type="component" value="Unassembled WGS sequence"/>
</dbReference>
<dbReference type="EMBL" id="VCDN01000359">
    <property type="protein sequence ID" value="MDX7989619.1"/>
    <property type="molecule type" value="Genomic_DNA"/>
</dbReference>
<keyword evidence="1" id="KW-0175">Coiled coil</keyword>
<gene>
    <name evidence="2" type="ORF">FE392_20485</name>
</gene>
<evidence type="ECO:0000313" key="3">
    <source>
        <dbReference type="Proteomes" id="UP001271890"/>
    </source>
</evidence>
<keyword evidence="3" id="KW-1185">Reference proteome</keyword>
<dbReference type="SUPFAM" id="SSF57997">
    <property type="entry name" value="Tropomyosin"/>
    <property type="match status" value="1"/>
</dbReference>
<proteinExistence type="predicted"/>
<dbReference type="Gene3D" id="1.20.5.170">
    <property type="match status" value="1"/>
</dbReference>
<name>A0ABU4SFS7_9GAMM</name>
<organism evidence="2 3">
    <name type="scientific">Xenorhabdus santafensis</name>
    <dbReference type="NCBI Taxonomy" id="2582833"/>
    <lineage>
        <taxon>Bacteria</taxon>
        <taxon>Pseudomonadati</taxon>
        <taxon>Pseudomonadota</taxon>
        <taxon>Gammaproteobacteria</taxon>
        <taxon>Enterobacterales</taxon>
        <taxon>Morganellaceae</taxon>
        <taxon>Xenorhabdus</taxon>
    </lineage>
</organism>
<sequence length="90" mass="10509">KELSVSSMKVQYQAGKRMDAAAEKIEELEEKYYKADRRADNAELQFGLLEKEVDQLKKHRTDAIVYKSILQDTNRHIEISELEKKGRLVL</sequence>
<feature type="non-terminal residue" evidence="2">
    <location>
        <position position="90"/>
    </location>
</feature>
<reference evidence="3" key="1">
    <citation type="journal article" date="2024" name="Toxins">
        <title>Genome Sequence Analysis of Native Xenorhabdus Strains Isolated from Entomopathogenic Nematodes in Argentina.</title>
        <authorList>
            <person name="Palma L."/>
            <person name="Frizzo L."/>
            <person name="Kaiser S."/>
            <person name="Berry C."/>
            <person name="Caballero P."/>
            <person name="Bode H.B."/>
            <person name="Del Valle E.E."/>
        </authorList>
    </citation>
    <scope>NUCLEOTIDE SEQUENCE [LARGE SCALE GENOMIC DNA]</scope>
    <source>
        <strain evidence="3">12</strain>
    </source>
</reference>
<feature type="non-terminal residue" evidence="2">
    <location>
        <position position="1"/>
    </location>
</feature>
<protein>
    <submittedName>
        <fullName evidence="2">Uncharacterized protein</fullName>
    </submittedName>
</protein>